<name>A0ABT3DKQ1_9BACI</name>
<dbReference type="Pfam" id="PF01312">
    <property type="entry name" value="Bac_export_2"/>
    <property type="match status" value="1"/>
</dbReference>
<gene>
    <name evidence="1" type="ORF">OIH86_18540</name>
</gene>
<accession>A0ABT3DKQ1</accession>
<proteinExistence type="predicted"/>
<organism evidence="1 2">
    <name type="scientific">Metabacillus halosaccharovorans</name>
    <dbReference type="NCBI Taxonomy" id="930124"/>
    <lineage>
        <taxon>Bacteria</taxon>
        <taxon>Bacillati</taxon>
        <taxon>Bacillota</taxon>
        <taxon>Bacilli</taxon>
        <taxon>Bacillales</taxon>
        <taxon>Bacillaceae</taxon>
        <taxon>Metabacillus</taxon>
    </lineage>
</organism>
<dbReference type="EMBL" id="JAOYEY010000047">
    <property type="protein sequence ID" value="MCV9887643.1"/>
    <property type="molecule type" value="Genomic_DNA"/>
</dbReference>
<dbReference type="Gene3D" id="3.40.1690.10">
    <property type="entry name" value="secretion proteins EscU"/>
    <property type="match status" value="1"/>
</dbReference>
<reference evidence="1 2" key="1">
    <citation type="submission" date="2022-10" db="EMBL/GenBank/DDBJ databases">
        <title>Draft genome assembly of moderately radiation resistant bacterium Metabacillus halosaccharovorans.</title>
        <authorList>
            <person name="Pal S."/>
            <person name="Gopinathan A."/>
        </authorList>
    </citation>
    <scope>NUCLEOTIDE SEQUENCE [LARGE SCALE GENOMIC DNA]</scope>
    <source>
        <strain evidence="1 2">VITHBRA001</strain>
    </source>
</reference>
<dbReference type="InterPro" id="IPR006135">
    <property type="entry name" value="T3SS_substrate_exporter"/>
</dbReference>
<dbReference type="SUPFAM" id="SSF160544">
    <property type="entry name" value="EscU C-terminal domain-like"/>
    <property type="match status" value="1"/>
</dbReference>
<evidence type="ECO:0000313" key="1">
    <source>
        <dbReference type="EMBL" id="MCV9887643.1"/>
    </source>
</evidence>
<keyword evidence="2" id="KW-1185">Reference proteome</keyword>
<protein>
    <submittedName>
        <fullName evidence="1">EscU/YscU/HrcU family type III secretion system export apparatus switch protein</fullName>
    </submittedName>
</protein>
<dbReference type="PANTHER" id="PTHR30531">
    <property type="entry name" value="FLAGELLAR BIOSYNTHETIC PROTEIN FLHB"/>
    <property type="match status" value="1"/>
</dbReference>
<evidence type="ECO:0000313" key="2">
    <source>
        <dbReference type="Proteomes" id="UP001526147"/>
    </source>
</evidence>
<sequence>MNKDSVKKAIALRYDKENEQAPKVIAKGSGFVAEQILEKAKHKDIHVHEDKALVELLSKLEIHQQIPEELYEAVAEIFAFVYNLEKEIKVKNE</sequence>
<dbReference type="InterPro" id="IPR029025">
    <property type="entry name" value="T3SS_substrate_exporter_C"/>
</dbReference>
<comment type="caution">
    <text evidence="1">The sequence shown here is derived from an EMBL/GenBank/DDBJ whole genome shotgun (WGS) entry which is preliminary data.</text>
</comment>
<dbReference type="PANTHER" id="PTHR30531:SF12">
    <property type="entry name" value="FLAGELLAR BIOSYNTHETIC PROTEIN FLHB"/>
    <property type="match status" value="1"/>
</dbReference>
<dbReference type="Proteomes" id="UP001526147">
    <property type="component" value="Unassembled WGS sequence"/>
</dbReference>